<keyword evidence="2" id="KW-1185">Reference proteome</keyword>
<dbReference type="InParanoid" id="A0A0D0B450"/>
<dbReference type="EMBL" id="KN835185">
    <property type="protein sequence ID" value="KIK44719.1"/>
    <property type="molecule type" value="Genomic_DNA"/>
</dbReference>
<evidence type="ECO:0000313" key="2">
    <source>
        <dbReference type="Proteomes" id="UP000054485"/>
    </source>
</evidence>
<dbReference type="HOGENOM" id="CLU_2672775_0_0_1"/>
<sequence>MYQSMRQKLHQQPYSSRVVGCCVAVKLDLRLRQRVSQTAALQIELSGQLTTASISLTGGGTIMMQTLWRIIYVCM</sequence>
<dbReference type="Proteomes" id="UP000054485">
    <property type="component" value="Unassembled WGS sequence"/>
</dbReference>
<reference evidence="2" key="2">
    <citation type="submission" date="2015-01" db="EMBL/GenBank/DDBJ databases">
        <title>Evolutionary Origins and Diversification of the Mycorrhizal Mutualists.</title>
        <authorList>
            <consortium name="DOE Joint Genome Institute"/>
            <consortium name="Mycorrhizal Genomics Consortium"/>
            <person name="Kohler A."/>
            <person name="Kuo A."/>
            <person name="Nagy L.G."/>
            <person name="Floudas D."/>
            <person name="Copeland A."/>
            <person name="Barry K.W."/>
            <person name="Cichocki N."/>
            <person name="Veneault-Fourrey C."/>
            <person name="LaButti K."/>
            <person name="Lindquist E.A."/>
            <person name="Lipzen A."/>
            <person name="Lundell T."/>
            <person name="Morin E."/>
            <person name="Murat C."/>
            <person name="Riley R."/>
            <person name="Ohm R."/>
            <person name="Sun H."/>
            <person name="Tunlid A."/>
            <person name="Henrissat B."/>
            <person name="Grigoriev I.V."/>
            <person name="Hibbett D.S."/>
            <person name="Martin F."/>
        </authorList>
    </citation>
    <scope>NUCLEOTIDE SEQUENCE [LARGE SCALE GENOMIC DNA]</scope>
    <source>
        <strain evidence="2">UH-Slu-Lm8-n1</strain>
    </source>
</reference>
<organism evidence="1 2">
    <name type="scientific">Suillus luteus UH-Slu-Lm8-n1</name>
    <dbReference type="NCBI Taxonomy" id="930992"/>
    <lineage>
        <taxon>Eukaryota</taxon>
        <taxon>Fungi</taxon>
        <taxon>Dikarya</taxon>
        <taxon>Basidiomycota</taxon>
        <taxon>Agaricomycotina</taxon>
        <taxon>Agaricomycetes</taxon>
        <taxon>Agaricomycetidae</taxon>
        <taxon>Boletales</taxon>
        <taxon>Suillineae</taxon>
        <taxon>Suillaceae</taxon>
        <taxon>Suillus</taxon>
    </lineage>
</organism>
<evidence type="ECO:0000313" key="1">
    <source>
        <dbReference type="EMBL" id="KIK44719.1"/>
    </source>
</evidence>
<proteinExistence type="predicted"/>
<name>A0A0D0B450_9AGAM</name>
<reference evidence="1 2" key="1">
    <citation type="submission" date="2014-04" db="EMBL/GenBank/DDBJ databases">
        <authorList>
            <consortium name="DOE Joint Genome Institute"/>
            <person name="Kuo A."/>
            <person name="Ruytinx J."/>
            <person name="Rineau F."/>
            <person name="Colpaert J."/>
            <person name="Kohler A."/>
            <person name="Nagy L.G."/>
            <person name="Floudas D."/>
            <person name="Copeland A."/>
            <person name="Barry K.W."/>
            <person name="Cichocki N."/>
            <person name="Veneault-Fourrey C."/>
            <person name="LaButti K."/>
            <person name="Lindquist E.A."/>
            <person name="Lipzen A."/>
            <person name="Lundell T."/>
            <person name="Morin E."/>
            <person name="Murat C."/>
            <person name="Sun H."/>
            <person name="Tunlid A."/>
            <person name="Henrissat B."/>
            <person name="Grigoriev I.V."/>
            <person name="Hibbett D.S."/>
            <person name="Martin F."/>
            <person name="Nordberg H.P."/>
            <person name="Cantor M.N."/>
            <person name="Hua S.X."/>
        </authorList>
    </citation>
    <scope>NUCLEOTIDE SEQUENCE [LARGE SCALE GENOMIC DNA]</scope>
    <source>
        <strain evidence="1 2">UH-Slu-Lm8-n1</strain>
    </source>
</reference>
<accession>A0A0D0B450</accession>
<dbReference type="AlphaFoldDB" id="A0A0D0B450"/>
<protein>
    <submittedName>
        <fullName evidence="1">Uncharacterized protein</fullName>
    </submittedName>
</protein>
<gene>
    <name evidence="1" type="ORF">CY34DRAFT_602674</name>
</gene>